<evidence type="ECO:0000256" key="3">
    <source>
        <dbReference type="ARBA" id="ARBA00022475"/>
    </source>
</evidence>
<dbReference type="Proteomes" id="UP000095247">
    <property type="component" value="Unassembled WGS sequence"/>
</dbReference>
<reference evidence="9 10" key="1">
    <citation type="submission" date="2016-08" db="EMBL/GenBank/DDBJ databases">
        <title>Characterization and recognition of Brachyspira hampsonii sp. nov., a novel intestinal spirochete that is pathogenic to pigs.</title>
        <authorList>
            <person name="Mirajkar N."/>
            <person name="La T."/>
            <person name="Phillips N."/>
            <person name="Hampson D."/>
            <person name="Gebhart C."/>
        </authorList>
    </citation>
    <scope>NUCLEOTIDE SEQUENCE [LARGE SCALE GENOMIC DNA]</scope>
    <source>
        <strain evidence="9 10">P280/1</strain>
    </source>
</reference>
<evidence type="ECO:0000256" key="6">
    <source>
        <dbReference type="ARBA" id="ARBA00023136"/>
    </source>
</evidence>
<dbReference type="InterPro" id="IPR003416">
    <property type="entry name" value="MgtC/SapB/SrpB/YhiD_fam"/>
</dbReference>
<dbReference type="PANTHER" id="PTHR33778">
    <property type="entry name" value="PROTEIN MGTC"/>
    <property type="match status" value="1"/>
</dbReference>
<evidence type="ECO:0000256" key="5">
    <source>
        <dbReference type="ARBA" id="ARBA00022989"/>
    </source>
</evidence>
<feature type="transmembrane region" description="Helical" evidence="7">
    <location>
        <begin position="12"/>
        <end position="34"/>
    </location>
</feature>
<evidence type="ECO:0000313" key="10">
    <source>
        <dbReference type="Proteomes" id="UP000095247"/>
    </source>
</evidence>
<comment type="similarity">
    <text evidence="2">Belongs to the MgtC/SapB family.</text>
</comment>
<feature type="domain" description="MgtC/SapB/SrpB/YhiD N-terminal" evidence="8">
    <location>
        <begin position="22"/>
        <end position="158"/>
    </location>
</feature>
<evidence type="ECO:0000256" key="7">
    <source>
        <dbReference type="SAM" id="Phobius"/>
    </source>
</evidence>
<dbReference type="InterPro" id="IPR049177">
    <property type="entry name" value="MgtC_SapB_SrpB_YhiD_N"/>
</dbReference>
<dbReference type="PANTHER" id="PTHR33778:SF1">
    <property type="entry name" value="MAGNESIUM TRANSPORTER YHID-RELATED"/>
    <property type="match status" value="1"/>
</dbReference>
<keyword evidence="3" id="KW-1003">Cell membrane</keyword>
<evidence type="ECO:0000256" key="2">
    <source>
        <dbReference type="ARBA" id="ARBA00009298"/>
    </source>
</evidence>
<evidence type="ECO:0000256" key="1">
    <source>
        <dbReference type="ARBA" id="ARBA00004651"/>
    </source>
</evidence>
<dbReference type="Pfam" id="PF02308">
    <property type="entry name" value="MgtC"/>
    <property type="match status" value="1"/>
</dbReference>
<sequence length="261" mass="29302">MFTEYIRHALGNFSILEITTRILVAYIMGIFIGWEREQHKKPIGSRTTSIVCMGAALLSCYEDVFASAIILENTELAKLGTAVLSKVPDYNRISAQIVSGIGFLGAGMIIQNRGKLHGITTAAIVWVTACIGIVIGSGQWVLSAIGCICIFLSTSIYRFFIPYYISNKKRAIVYLIEHSSKIDFETELSEFGIRLINLEIVGWKENTNKSTPNIISKINIFVPQLDYKNIENIFISLNIKPLKMLHNMKEKIDFNSIEKLL</sequence>
<organism evidence="9 10">
    <name type="scientific">Brachyspira hampsonii</name>
    <dbReference type="NCBI Taxonomy" id="1287055"/>
    <lineage>
        <taxon>Bacteria</taxon>
        <taxon>Pseudomonadati</taxon>
        <taxon>Spirochaetota</taxon>
        <taxon>Spirochaetia</taxon>
        <taxon>Brachyspirales</taxon>
        <taxon>Brachyspiraceae</taxon>
        <taxon>Brachyspira</taxon>
    </lineage>
</organism>
<dbReference type="GO" id="GO:0005886">
    <property type="term" value="C:plasma membrane"/>
    <property type="evidence" value="ECO:0007669"/>
    <property type="project" value="UniProtKB-SubCell"/>
</dbReference>
<gene>
    <name evidence="9" type="ORF">BFL38_04175</name>
</gene>
<evidence type="ECO:0000259" key="8">
    <source>
        <dbReference type="Pfam" id="PF02308"/>
    </source>
</evidence>
<dbReference type="EMBL" id="MDCO01000012">
    <property type="protein sequence ID" value="OEJ13942.1"/>
    <property type="molecule type" value="Genomic_DNA"/>
</dbReference>
<keyword evidence="4 7" id="KW-0812">Transmembrane</keyword>
<feature type="transmembrane region" description="Helical" evidence="7">
    <location>
        <begin position="141"/>
        <end position="160"/>
    </location>
</feature>
<accession>A0A1E5NCR5</accession>
<feature type="transmembrane region" description="Helical" evidence="7">
    <location>
        <begin position="116"/>
        <end position="135"/>
    </location>
</feature>
<dbReference type="RefSeq" id="WP_069727241.1">
    <property type="nucleotide sequence ID" value="NZ_MDCO01000012.1"/>
</dbReference>
<comment type="subcellular location">
    <subcellularLocation>
        <location evidence="1">Cell membrane</location>
        <topology evidence="1">Multi-pass membrane protein</topology>
    </subcellularLocation>
</comment>
<dbReference type="AlphaFoldDB" id="A0A1E5NCR5"/>
<evidence type="ECO:0000256" key="4">
    <source>
        <dbReference type="ARBA" id="ARBA00022692"/>
    </source>
</evidence>
<keyword evidence="6 7" id="KW-0472">Membrane</keyword>
<evidence type="ECO:0000313" key="9">
    <source>
        <dbReference type="EMBL" id="OEJ13942.1"/>
    </source>
</evidence>
<name>A0A1E5NCR5_9SPIR</name>
<keyword evidence="5 7" id="KW-1133">Transmembrane helix</keyword>
<proteinExistence type="inferred from homology"/>
<protein>
    <submittedName>
        <fullName evidence="9">Magnesium transporter MgtC</fullName>
    </submittedName>
</protein>
<dbReference type="PRINTS" id="PR01837">
    <property type="entry name" value="MGTCSAPBPROT"/>
</dbReference>
<comment type="caution">
    <text evidence="9">The sequence shown here is derived from an EMBL/GenBank/DDBJ whole genome shotgun (WGS) entry which is preliminary data.</text>
</comment>